<evidence type="ECO:0000313" key="3">
    <source>
        <dbReference type="Proteomes" id="UP000236742"/>
    </source>
</evidence>
<dbReference type="InterPro" id="IPR029063">
    <property type="entry name" value="SAM-dependent_MTases_sf"/>
</dbReference>
<dbReference type="Pfam" id="PF05050">
    <property type="entry name" value="Methyltransf_21"/>
    <property type="match status" value="1"/>
</dbReference>
<reference evidence="2 3" key="1">
    <citation type="submission" date="2016-10" db="EMBL/GenBank/DDBJ databases">
        <authorList>
            <person name="de Groot N.N."/>
        </authorList>
    </citation>
    <scope>NUCLEOTIDE SEQUENCE [LARGE SCALE GENOMIC DNA]</scope>
    <source>
        <strain evidence="2 3">DSM 23413</strain>
    </source>
</reference>
<keyword evidence="2" id="KW-0489">Methyltransferase</keyword>
<dbReference type="PANTHER" id="PTHR34203:SF15">
    <property type="entry name" value="SLL1173 PROTEIN"/>
    <property type="match status" value="1"/>
</dbReference>
<dbReference type="Proteomes" id="UP000236742">
    <property type="component" value="Unassembled WGS sequence"/>
</dbReference>
<gene>
    <name evidence="2" type="ORF">SAMN05421751_10883</name>
</gene>
<keyword evidence="2" id="KW-0808">Transferase</keyword>
<dbReference type="AlphaFoldDB" id="A0A1H5WLQ8"/>
<dbReference type="EMBL" id="FNVD01000008">
    <property type="protein sequence ID" value="SEF99897.1"/>
    <property type="molecule type" value="Genomic_DNA"/>
</dbReference>
<dbReference type="OrthoDB" id="456767at2"/>
<dbReference type="RefSeq" id="WP_104008159.1">
    <property type="nucleotide sequence ID" value="NZ_FNVD01000008.1"/>
</dbReference>
<dbReference type="InterPro" id="IPR052514">
    <property type="entry name" value="SAM-dependent_MTase"/>
</dbReference>
<evidence type="ECO:0000313" key="2">
    <source>
        <dbReference type="EMBL" id="SEF99897.1"/>
    </source>
</evidence>
<sequence>MHWRRLRNVQTMSHYGVKVRTGQADVPRSVRNALFKGTYEQHECELVKAHLRPGDRVLEIGCGIGLVSILATKVCGEGNVFSHEANPEMEQVIRANYALNGLTPNLTMRAVTADGRDLTFHRQDNVLSSSIYDRGLGAQQITIPSTAINDALAAAKANVVIMDVEGAEEELLPAADLSAVQTMIIEMHPHIIGENRVRALCDDLVARGFGLLATRHKTYLFKRPSA</sequence>
<organism evidence="2 3">
    <name type="scientific">Jhaorihella thermophila</name>
    <dbReference type="NCBI Taxonomy" id="488547"/>
    <lineage>
        <taxon>Bacteria</taxon>
        <taxon>Pseudomonadati</taxon>
        <taxon>Pseudomonadota</taxon>
        <taxon>Alphaproteobacteria</taxon>
        <taxon>Rhodobacterales</taxon>
        <taxon>Paracoccaceae</taxon>
        <taxon>Jhaorihella</taxon>
    </lineage>
</organism>
<name>A0A1H5WLQ8_9RHOB</name>
<dbReference type="SUPFAM" id="SSF53335">
    <property type="entry name" value="S-adenosyl-L-methionine-dependent methyltransferases"/>
    <property type="match status" value="1"/>
</dbReference>
<dbReference type="PANTHER" id="PTHR34203">
    <property type="entry name" value="METHYLTRANSFERASE, FKBM FAMILY PROTEIN"/>
    <property type="match status" value="1"/>
</dbReference>
<dbReference type="Gene3D" id="3.40.50.150">
    <property type="entry name" value="Vaccinia Virus protein VP39"/>
    <property type="match status" value="1"/>
</dbReference>
<dbReference type="GO" id="GO:0008168">
    <property type="term" value="F:methyltransferase activity"/>
    <property type="evidence" value="ECO:0007669"/>
    <property type="project" value="UniProtKB-KW"/>
</dbReference>
<feature type="domain" description="Methyltransferase FkbM" evidence="1">
    <location>
        <begin position="73"/>
        <end position="191"/>
    </location>
</feature>
<proteinExistence type="predicted"/>
<dbReference type="InterPro" id="IPR006342">
    <property type="entry name" value="FkbM_mtfrase"/>
</dbReference>
<dbReference type="GO" id="GO:0032259">
    <property type="term" value="P:methylation"/>
    <property type="evidence" value="ECO:0007669"/>
    <property type="project" value="UniProtKB-KW"/>
</dbReference>
<accession>A0A1H5WLQ8</accession>
<evidence type="ECO:0000259" key="1">
    <source>
        <dbReference type="Pfam" id="PF05050"/>
    </source>
</evidence>
<keyword evidence="3" id="KW-1185">Reference proteome</keyword>
<protein>
    <submittedName>
        <fullName evidence="2">Methyltransferase, FkbM family</fullName>
    </submittedName>
</protein>
<dbReference type="NCBIfam" id="TIGR01444">
    <property type="entry name" value="fkbM_fam"/>
    <property type="match status" value="1"/>
</dbReference>